<keyword evidence="7" id="KW-0788">Thiol protease</keyword>
<organism evidence="10 11">
    <name type="scientific">Rhodnius prolixus</name>
    <name type="common">Triatomid bug</name>
    <dbReference type="NCBI Taxonomy" id="13249"/>
    <lineage>
        <taxon>Eukaryota</taxon>
        <taxon>Metazoa</taxon>
        <taxon>Ecdysozoa</taxon>
        <taxon>Arthropoda</taxon>
        <taxon>Hexapoda</taxon>
        <taxon>Insecta</taxon>
        <taxon>Pterygota</taxon>
        <taxon>Neoptera</taxon>
        <taxon>Paraneoptera</taxon>
        <taxon>Hemiptera</taxon>
        <taxon>Heteroptera</taxon>
        <taxon>Panheteroptera</taxon>
        <taxon>Cimicomorpha</taxon>
        <taxon>Reduviidae</taxon>
        <taxon>Triatominae</taxon>
        <taxon>Rhodnius</taxon>
    </lineage>
</organism>
<feature type="compositionally biased region" description="Polar residues" evidence="8">
    <location>
        <begin position="877"/>
        <end position="891"/>
    </location>
</feature>
<feature type="compositionally biased region" description="Pro residues" evidence="8">
    <location>
        <begin position="136"/>
        <end position="149"/>
    </location>
</feature>
<dbReference type="PANTHER" id="PTHR24006:SF687">
    <property type="entry name" value="UBIQUITIN CARBOXYL-TERMINAL HYDROLASE 10"/>
    <property type="match status" value="1"/>
</dbReference>
<evidence type="ECO:0000256" key="7">
    <source>
        <dbReference type="ARBA" id="ARBA00022807"/>
    </source>
</evidence>
<dbReference type="PROSITE" id="PS00973">
    <property type="entry name" value="USP_2"/>
    <property type="match status" value="1"/>
</dbReference>
<dbReference type="AlphaFoldDB" id="T1I1P4"/>
<dbReference type="SUPFAM" id="SSF54001">
    <property type="entry name" value="Cysteine proteinases"/>
    <property type="match status" value="1"/>
</dbReference>
<dbReference type="GO" id="GO:0005634">
    <property type="term" value="C:nucleus"/>
    <property type="evidence" value="ECO:0007669"/>
    <property type="project" value="TreeGrafter"/>
</dbReference>
<dbReference type="FunFam" id="3.90.70.10:FF:000092">
    <property type="entry name" value="Ubiquitin carboxyl-terminal hydrolase"/>
    <property type="match status" value="1"/>
</dbReference>
<feature type="domain" description="USP" evidence="9">
    <location>
        <begin position="478"/>
        <end position="854"/>
    </location>
</feature>
<proteinExistence type="inferred from homology"/>
<dbReference type="VEuPathDB" id="VectorBase:RPRC010214"/>
<dbReference type="STRING" id="13249.T1I1P4"/>
<feature type="compositionally biased region" description="Basic residues" evidence="8">
    <location>
        <begin position="120"/>
        <end position="131"/>
    </location>
</feature>
<dbReference type="PANTHER" id="PTHR24006">
    <property type="entry name" value="UBIQUITIN CARBOXYL-TERMINAL HYDROLASE"/>
    <property type="match status" value="1"/>
</dbReference>
<evidence type="ECO:0000259" key="9">
    <source>
        <dbReference type="PROSITE" id="PS50235"/>
    </source>
</evidence>
<evidence type="ECO:0000256" key="4">
    <source>
        <dbReference type="ARBA" id="ARBA00022670"/>
    </source>
</evidence>
<keyword evidence="5" id="KW-0833">Ubl conjugation pathway</keyword>
<feature type="compositionally biased region" description="Pro residues" evidence="8">
    <location>
        <begin position="342"/>
        <end position="352"/>
    </location>
</feature>
<feature type="compositionally biased region" description="Low complexity" evidence="8">
    <location>
        <begin position="393"/>
        <end position="411"/>
    </location>
</feature>
<evidence type="ECO:0000256" key="2">
    <source>
        <dbReference type="ARBA" id="ARBA00005427"/>
    </source>
</evidence>
<feature type="region of interest" description="Disordered" evidence="8">
    <location>
        <begin position="1"/>
        <end position="28"/>
    </location>
</feature>
<feature type="region of interest" description="Disordered" evidence="8">
    <location>
        <begin position="96"/>
        <end position="374"/>
    </location>
</feature>
<dbReference type="OMA" id="NFCFANA"/>
<feature type="compositionally biased region" description="Pro residues" evidence="8">
    <location>
        <begin position="96"/>
        <end position="111"/>
    </location>
</feature>
<dbReference type="EMBL" id="ACPB03014728">
    <property type="status" value="NOT_ANNOTATED_CDS"/>
    <property type="molecule type" value="Genomic_DNA"/>
</dbReference>
<evidence type="ECO:0000256" key="1">
    <source>
        <dbReference type="ARBA" id="ARBA00000707"/>
    </source>
</evidence>
<protein>
    <recommendedName>
        <fullName evidence="3">ubiquitinyl hydrolase 1</fullName>
        <ecNumber evidence="3">3.4.19.12</ecNumber>
    </recommendedName>
</protein>
<dbReference type="GO" id="GO:0005829">
    <property type="term" value="C:cytosol"/>
    <property type="evidence" value="ECO:0007669"/>
    <property type="project" value="TreeGrafter"/>
</dbReference>
<evidence type="ECO:0000256" key="3">
    <source>
        <dbReference type="ARBA" id="ARBA00012759"/>
    </source>
</evidence>
<dbReference type="InterPro" id="IPR028889">
    <property type="entry name" value="USP"/>
</dbReference>
<dbReference type="GO" id="GO:0016579">
    <property type="term" value="P:protein deubiquitination"/>
    <property type="evidence" value="ECO:0007669"/>
    <property type="project" value="InterPro"/>
</dbReference>
<dbReference type="HOGENOM" id="CLU_324232_0_0_1"/>
<name>T1I1P4_RHOPR</name>
<keyword evidence="6" id="KW-0378">Hydrolase</keyword>
<evidence type="ECO:0000256" key="5">
    <source>
        <dbReference type="ARBA" id="ARBA00022786"/>
    </source>
</evidence>
<dbReference type="Pfam" id="PF00443">
    <property type="entry name" value="UCH"/>
    <property type="match status" value="1"/>
</dbReference>
<reference evidence="10" key="1">
    <citation type="submission" date="2015-05" db="UniProtKB">
        <authorList>
            <consortium name="EnsemblMetazoa"/>
        </authorList>
    </citation>
    <scope>IDENTIFICATION</scope>
</reference>
<dbReference type="GO" id="GO:0006508">
    <property type="term" value="P:proteolysis"/>
    <property type="evidence" value="ECO:0007669"/>
    <property type="project" value="UniProtKB-KW"/>
</dbReference>
<evidence type="ECO:0000313" key="10">
    <source>
        <dbReference type="EnsemblMetazoa" id="RPRC010214-PA"/>
    </source>
</evidence>
<feature type="compositionally biased region" description="Pro residues" evidence="8">
    <location>
        <begin position="235"/>
        <end position="302"/>
    </location>
</feature>
<dbReference type="PROSITE" id="PS50235">
    <property type="entry name" value="USP_3"/>
    <property type="match status" value="1"/>
</dbReference>
<evidence type="ECO:0000256" key="8">
    <source>
        <dbReference type="SAM" id="MobiDB-lite"/>
    </source>
</evidence>
<dbReference type="GO" id="GO:0004843">
    <property type="term" value="F:cysteine-type deubiquitinase activity"/>
    <property type="evidence" value="ECO:0007669"/>
    <property type="project" value="UniProtKB-EC"/>
</dbReference>
<dbReference type="GO" id="GO:0010506">
    <property type="term" value="P:regulation of autophagy"/>
    <property type="evidence" value="ECO:0007669"/>
    <property type="project" value="TreeGrafter"/>
</dbReference>
<dbReference type="InParanoid" id="T1I1P4"/>
<feature type="region of interest" description="Disordered" evidence="8">
    <location>
        <begin position="393"/>
        <end position="424"/>
    </location>
</feature>
<comment type="similarity">
    <text evidence="2">Belongs to the peptidase C19 family. USP10 subfamily.</text>
</comment>
<accession>T1I1P4</accession>
<dbReference type="eggNOG" id="KOG1871">
    <property type="taxonomic scope" value="Eukaryota"/>
</dbReference>
<feature type="region of interest" description="Disordered" evidence="8">
    <location>
        <begin position="859"/>
        <end position="891"/>
    </location>
</feature>
<evidence type="ECO:0000313" key="11">
    <source>
        <dbReference type="Proteomes" id="UP000015103"/>
    </source>
</evidence>
<dbReference type="CDD" id="cd02257">
    <property type="entry name" value="Peptidase_C19"/>
    <property type="match status" value="1"/>
</dbReference>
<dbReference type="GO" id="GO:0030330">
    <property type="term" value="P:DNA damage response, signal transduction by p53 class mediator"/>
    <property type="evidence" value="ECO:0007669"/>
    <property type="project" value="TreeGrafter"/>
</dbReference>
<feature type="compositionally biased region" description="Low complexity" evidence="8">
    <location>
        <begin position="859"/>
        <end position="876"/>
    </location>
</feature>
<comment type="catalytic activity">
    <reaction evidence="1">
        <text>Thiol-dependent hydrolysis of ester, thioester, amide, peptide and isopeptide bonds formed by the C-terminal Gly of ubiquitin (a 76-residue protein attached to proteins as an intracellular targeting signal).</text>
        <dbReference type="EC" id="3.4.19.12"/>
    </reaction>
</comment>
<dbReference type="EC" id="3.4.19.12" evidence="3"/>
<feature type="compositionally biased region" description="Gly residues" evidence="8">
    <location>
        <begin position="13"/>
        <end position="28"/>
    </location>
</feature>
<dbReference type="Proteomes" id="UP000015103">
    <property type="component" value="Unassembled WGS sequence"/>
</dbReference>
<dbReference type="InterPro" id="IPR050164">
    <property type="entry name" value="Peptidase_C19"/>
</dbReference>
<dbReference type="EMBL" id="ACPB03014729">
    <property type="status" value="NOT_ANNOTATED_CDS"/>
    <property type="molecule type" value="Genomic_DNA"/>
</dbReference>
<evidence type="ECO:0000256" key="6">
    <source>
        <dbReference type="ARBA" id="ARBA00022801"/>
    </source>
</evidence>
<keyword evidence="11" id="KW-1185">Reference proteome</keyword>
<dbReference type="EnsemblMetazoa" id="RPRC010214-RA">
    <property type="protein sequence ID" value="RPRC010214-PA"/>
    <property type="gene ID" value="RPRC010214"/>
</dbReference>
<dbReference type="Gene3D" id="3.90.70.10">
    <property type="entry name" value="Cysteine proteinases"/>
    <property type="match status" value="1"/>
</dbReference>
<keyword evidence="4" id="KW-0645">Protease</keyword>
<dbReference type="InterPro" id="IPR038765">
    <property type="entry name" value="Papain-like_cys_pep_sf"/>
</dbReference>
<dbReference type="InterPro" id="IPR018200">
    <property type="entry name" value="USP_CS"/>
</dbReference>
<sequence length="891" mass="98366">MSKNGNGSELNVVGGGEDNGGSGGGGGTVVVTEVYEDPTQQAQQIPQQVPQQVAVTMQQVPSATTTIHQMYHPAAVVPQMPNLAYVHQQNMGFGIPPPAAFHAPPPPPPQQGLPYDDRGRRPRSSKPSPKRGPREAYPPPPHQYPPQYPPLHLQPYQYISSAQHATGPPLYLAPPPPSIPMYPTLYGSYTPVFSPHMQQPQPHDEMKEPPPQHQPPPQVYPVEKQEYLEEEMPEEPPQQPPSHTPPQQPLLQAPPPQLQQPQPQPQPPPPMQPQPAAMPSPPLPPPPNIVPQPIQPLPPTSPPQIAQIPLEKPPVKSLPINAIKTTAPPSLAAKRRPQLGEEPPPPMAPQPQPGKSWAALFKGEEPSTPSTASPLQAQNVAGMATTPATPVVVAATPSPNQQPPLSSSPASTVTSTGPAQRAPPINAVVVTAPPHMKTTLPQPSVTTKPAQHDPQLKKLGDVLSTYQLEHRAIVLTPRGLTNPSNYCYINATLQALLACPAFYNLISTISNVKQHTPSNNQNTKLKTPVIDSMVQFIKEFSPAQPSRMMRREKAQARRDKDENSLDMHTGVPFEPNYVYKMLHALRSEDSSFTEEGRQEDAEEFLSLLLNGLNDEMLELLKLIEEPTPVVNGDVTSNGDTHPEDNSDWKEVTNRGMRITRRAELERTPLSDIFRGQLRSSLCRENEEVSDNIQPFFTLQLDIESSDSVPEALEKLVGKDVVEGTSRSEVNTWQTHTLDLLPCVLILHLKCFHYKQQTCSKIVKALQYPIDLRLDPKLLSNKNKSGLKSRQYKLFAVVYHDGKEATKGHYLSDVFHVGTSGWIRYDDAVVRSVPESQVLNPPFPRVPYLLYYRRQDTIGQQGVQQQQQQHHPNSQQSMAAQLTSANNQHHSR</sequence>
<dbReference type="InterPro" id="IPR001394">
    <property type="entry name" value="Peptidase_C19_UCH"/>
</dbReference>
<feature type="compositionally biased region" description="Pro residues" evidence="8">
    <location>
        <begin position="171"/>
        <end position="180"/>
    </location>
</feature>